<accession>A0A498KLJ8</accession>
<name>A0A498KLJ8_MALDO</name>
<comment type="caution">
    <text evidence="2">The sequence shown here is derived from an EMBL/GenBank/DDBJ whole genome shotgun (WGS) entry which is preliminary data.</text>
</comment>
<organism evidence="2 3">
    <name type="scientific">Malus domestica</name>
    <name type="common">Apple</name>
    <name type="synonym">Pyrus malus</name>
    <dbReference type="NCBI Taxonomy" id="3750"/>
    <lineage>
        <taxon>Eukaryota</taxon>
        <taxon>Viridiplantae</taxon>
        <taxon>Streptophyta</taxon>
        <taxon>Embryophyta</taxon>
        <taxon>Tracheophyta</taxon>
        <taxon>Spermatophyta</taxon>
        <taxon>Magnoliopsida</taxon>
        <taxon>eudicotyledons</taxon>
        <taxon>Gunneridae</taxon>
        <taxon>Pentapetalae</taxon>
        <taxon>rosids</taxon>
        <taxon>fabids</taxon>
        <taxon>Rosales</taxon>
        <taxon>Rosaceae</taxon>
        <taxon>Amygdaloideae</taxon>
        <taxon>Maleae</taxon>
        <taxon>Malus</taxon>
    </lineage>
</organism>
<gene>
    <name evidence="2" type="ORF">DVH24_025648</name>
</gene>
<dbReference type="EMBL" id="RDQH01000328">
    <property type="protein sequence ID" value="RXI06512.1"/>
    <property type="molecule type" value="Genomic_DNA"/>
</dbReference>
<dbReference type="Pfam" id="PF14111">
    <property type="entry name" value="DUF4283"/>
    <property type="match status" value="1"/>
</dbReference>
<evidence type="ECO:0000259" key="1">
    <source>
        <dbReference type="Pfam" id="PF14111"/>
    </source>
</evidence>
<dbReference type="Proteomes" id="UP000290289">
    <property type="component" value="Chromosome 2"/>
</dbReference>
<feature type="domain" description="DUF4283" evidence="1">
    <location>
        <begin position="31"/>
        <end position="103"/>
    </location>
</feature>
<keyword evidence="3" id="KW-1185">Reference proteome</keyword>
<dbReference type="InterPro" id="IPR025558">
    <property type="entry name" value="DUF4283"/>
</dbReference>
<dbReference type="AlphaFoldDB" id="A0A498KLJ8"/>
<dbReference type="STRING" id="3750.A0A498KLJ8"/>
<reference evidence="2 3" key="1">
    <citation type="submission" date="2018-10" db="EMBL/GenBank/DDBJ databases">
        <title>A high-quality apple genome assembly.</title>
        <authorList>
            <person name="Hu J."/>
        </authorList>
    </citation>
    <scope>NUCLEOTIDE SEQUENCE [LARGE SCALE GENOMIC DNA]</scope>
    <source>
        <strain evidence="3">cv. HFTH1</strain>
        <tissue evidence="2">Young leaf</tissue>
    </source>
</reference>
<evidence type="ECO:0000313" key="3">
    <source>
        <dbReference type="Proteomes" id="UP000290289"/>
    </source>
</evidence>
<proteinExistence type="predicted"/>
<evidence type="ECO:0000313" key="2">
    <source>
        <dbReference type="EMBL" id="RXI06512.1"/>
    </source>
</evidence>
<protein>
    <recommendedName>
        <fullName evidence="1">DUF4283 domain-containing protein</fullName>
    </recommendedName>
</protein>
<sequence length="117" mass="13512">MATKDEIVDYLNITLEDSLDLEERFDSSIHLVGQLIADHEPSQNVVKETLQSAWNKMGVVRVLKAKDNKYIIAVGDEVVARKLMEGNLWFVKDYTFSVKLWPLYHSIDDIKLDRAIF</sequence>